<dbReference type="InterPro" id="IPR055700">
    <property type="entry name" value="DUF7276"/>
</dbReference>
<dbReference type="AlphaFoldDB" id="A0A2I1GW34"/>
<dbReference type="InterPro" id="IPR055701">
    <property type="entry name" value="DUF7277"/>
</dbReference>
<keyword evidence="5" id="KW-1185">Reference proteome</keyword>
<evidence type="ECO:0000259" key="3">
    <source>
        <dbReference type="Pfam" id="PF23942"/>
    </source>
</evidence>
<sequence>MIKPQTLAYNSKKILSILNNISKIDGGCTSLIKYPVLIGSRAAKWHVPFFREPNDWDLVATPSQSTLFINKAKSSNVTFKNIKLIHYPGGGLKLVGGCIDPFTNGKSINFDIELVSDKMDLRNMKSNVILNEEESDENDNNNEDDNYVEDNINLSESKIEFEMFNDIQPKISALMICDLCRNIEDKMLFPLLSSFPCIVAPLKILEALKTSHIYWPADFQKNIADLHLLRILLGYNKVSMTQPLCSPQRDKPIELMLKTRIKETEIIRGKPGAHIKLNMSNEEFLDHEDILFVQKHVPHDYLHELVKYGDQPIYKSLKDDQSKAWTKKSLFENLDYKTKLNCVKEEAMVIALERYLIPMISKNQETSYSLALARICTTLTRGWFRQFAIDNYSRLSNLDKDLLPIAYDIIQKFPIKQKKSDALVHDPETQAIFESIRPYTEPISSFECFRNLYNISVNRTGIKITSPVNSNISITAIITTMFLPHYDCTVSAIWTASVVILPSEDLEIINNEKKNGHAKNIDPLEQYDYEDPLNLHPYYYYEVRELSELTSKHVFVFGASVDNNDGSWHMDGPNVADFWAPICIKAKSADYIASVLKIPVLTGDLLFKYVLDCLQPTIQNNGETPLKYWINGLKSKGDIPIEPKQHLWYYAWNHALNDGKCIY</sequence>
<dbReference type="VEuPathDB" id="FungiDB:RhiirFUN_007963"/>
<dbReference type="EMBL" id="LLXI01000928">
    <property type="protein sequence ID" value="PKY50839.1"/>
    <property type="molecule type" value="Genomic_DNA"/>
</dbReference>
<evidence type="ECO:0000259" key="2">
    <source>
        <dbReference type="Pfam" id="PF23941"/>
    </source>
</evidence>
<dbReference type="VEuPathDB" id="FungiDB:RhiirA1_535616"/>
<protein>
    <submittedName>
        <fullName evidence="4">Uncharacterized protein</fullName>
    </submittedName>
</protein>
<feature type="domain" description="DUF7277" evidence="3">
    <location>
        <begin position="35"/>
        <end position="180"/>
    </location>
</feature>
<evidence type="ECO:0000313" key="4">
    <source>
        <dbReference type="EMBL" id="PKY50839.1"/>
    </source>
</evidence>
<dbReference type="VEuPathDB" id="FungiDB:FUN_009162"/>
<accession>A0A2I1GW34</accession>
<reference evidence="4 5" key="1">
    <citation type="submission" date="2015-10" db="EMBL/GenBank/DDBJ databases">
        <title>Genome analyses suggest a sexual origin of heterokaryosis in a supposedly ancient asexual fungus.</title>
        <authorList>
            <person name="Ropars J."/>
            <person name="Sedzielewska K."/>
            <person name="Noel J."/>
            <person name="Charron P."/>
            <person name="Farinelli L."/>
            <person name="Marton T."/>
            <person name="Kruger M."/>
            <person name="Pelin A."/>
            <person name="Brachmann A."/>
            <person name="Corradi N."/>
        </authorList>
    </citation>
    <scope>NUCLEOTIDE SEQUENCE [LARGE SCALE GENOMIC DNA]</scope>
    <source>
        <strain evidence="4 5">A4</strain>
    </source>
</reference>
<dbReference type="Pfam" id="PF23940">
    <property type="entry name" value="DUF7275"/>
    <property type="match status" value="1"/>
</dbReference>
<proteinExistence type="predicted"/>
<dbReference type="InterPro" id="IPR055699">
    <property type="entry name" value="DUF7275"/>
</dbReference>
<comment type="caution">
    <text evidence="4">The sequence shown here is derived from an EMBL/GenBank/DDBJ whole genome shotgun (WGS) entry which is preliminary data.</text>
</comment>
<evidence type="ECO:0000259" key="1">
    <source>
        <dbReference type="Pfam" id="PF23940"/>
    </source>
</evidence>
<dbReference type="Proteomes" id="UP000234323">
    <property type="component" value="Unassembled WGS sequence"/>
</dbReference>
<dbReference type="Pfam" id="PF23942">
    <property type="entry name" value="DUF7277"/>
    <property type="match status" value="1"/>
</dbReference>
<name>A0A2I1GW34_9GLOM</name>
<feature type="domain" description="DUF7275" evidence="1">
    <location>
        <begin position="204"/>
        <end position="410"/>
    </location>
</feature>
<evidence type="ECO:0000313" key="5">
    <source>
        <dbReference type="Proteomes" id="UP000234323"/>
    </source>
</evidence>
<dbReference type="Pfam" id="PF23941">
    <property type="entry name" value="DUF7276"/>
    <property type="match status" value="1"/>
</dbReference>
<feature type="domain" description="DUF7276" evidence="2">
    <location>
        <begin position="424"/>
        <end position="658"/>
    </location>
</feature>
<organism evidence="4 5">
    <name type="scientific">Rhizophagus irregularis</name>
    <dbReference type="NCBI Taxonomy" id="588596"/>
    <lineage>
        <taxon>Eukaryota</taxon>
        <taxon>Fungi</taxon>
        <taxon>Fungi incertae sedis</taxon>
        <taxon>Mucoromycota</taxon>
        <taxon>Glomeromycotina</taxon>
        <taxon>Glomeromycetes</taxon>
        <taxon>Glomerales</taxon>
        <taxon>Glomeraceae</taxon>
        <taxon>Rhizophagus</taxon>
    </lineage>
</organism>
<gene>
    <name evidence="4" type="ORF">RhiirA4_546211</name>
</gene>